<dbReference type="GO" id="GO:0009249">
    <property type="term" value="P:protein lipoylation"/>
    <property type="evidence" value="ECO:0007669"/>
    <property type="project" value="UniProtKB-ARBA"/>
</dbReference>
<sequence length="90" mass="9780">MRCLEKIPNGKLVAVDVIVSAGKVVSMKITGDFFLYPEEQITALEAAFVGVSPSLSDSELSDRIKQAIKNAELIGVSVDDLIRIFRKATL</sequence>
<reference evidence="9 10" key="1">
    <citation type="submission" date="2019-08" db="EMBL/GenBank/DDBJ databases">
        <authorList>
            <person name="Vazquez-Campos X."/>
        </authorList>
    </citation>
    <scope>NUCLEOTIDE SEQUENCE [LARGE SCALE GENOMIC DNA]</scope>
    <source>
        <strain evidence="9">LFW-283_2</strain>
    </source>
</reference>
<evidence type="ECO:0000256" key="5">
    <source>
        <dbReference type="ARBA" id="ARBA00022741"/>
    </source>
</evidence>
<evidence type="ECO:0000256" key="3">
    <source>
        <dbReference type="ARBA" id="ARBA00012367"/>
    </source>
</evidence>
<accession>A0A5E4LRW7</accession>
<feature type="domain" description="Lipoate protein ligase C-terminal" evidence="8">
    <location>
        <begin position="13"/>
        <end position="83"/>
    </location>
</feature>
<evidence type="ECO:0000256" key="4">
    <source>
        <dbReference type="ARBA" id="ARBA00022598"/>
    </source>
</evidence>
<evidence type="ECO:0000256" key="7">
    <source>
        <dbReference type="ARBA" id="ARBA00048037"/>
    </source>
</evidence>
<dbReference type="EMBL" id="CABMJJ010000001">
    <property type="protein sequence ID" value="VVC02566.1"/>
    <property type="molecule type" value="Genomic_DNA"/>
</dbReference>
<evidence type="ECO:0000313" key="9">
    <source>
        <dbReference type="EMBL" id="VVC02566.1"/>
    </source>
</evidence>
<evidence type="ECO:0000259" key="8">
    <source>
        <dbReference type="Pfam" id="PF10437"/>
    </source>
</evidence>
<comment type="caution">
    <text evidence="9">The sequence shown here is derived from an EMBL/GenBank/DDBJ whole genome shotgun (WGS) entry which is preliminary data.</text>
</comment>
<organism evidence="9 10">
    <name type="scientific">Candidatus Bilamarchaeum dharawalense</name>
    <dbReference type="NCBI Taxonomy" id="2885759"/>
    <lineage>
        <taxon>Archaea</taxon>
        <taxon>Candidatus Micrarchaeota</taxon>
        <taxon>Candidatus Micrarchaeia</taxon>
        <taxon>Candidatus Anstonellales</taxon>
        <taxon>Candidatus Bilamarchaeaceae</taxon>
        <taxon>Candidatus Bilamarchaeum</taxon>
    </lineage>
</organism>
<proteinExistence type="predicted"/>
<dbReference type="Proteomes" id="UP000789941">
    <property type="component" value="Unassembled WGS sequence"/>
</dbReference>
<evidence type="ECO:0000256" key="6">
    <source>
        <dbReference type="ARBA" id="ARBA00022840"/>
    </source>
</evidence>
<keyword evidence="6" id="KW-0067">ATP-binding</keyword>
<evidence type="ECO:0000256" key="2">
    <source>
        <dbReference type="ARBA" id="ARBA00005124"/>
    </source>
</evidence>
<dbReference type="EC" id="6.3.1.20" evidence="3"/>
<protein>
    <recommendedName>
        <fullName evidence="3">lipoate--protein ligase</fullName>
        <ecNumber evidence="3">6.3.1.20</ecNumber>
    </recommendedName>
</protein>
<dbReference type="Gene3D" id="3.30.390.50">
    <property type="entry name" value="CO dehydrogenase flavoprotein, C-terminal domain"/>
    <property type="match status" value="1"/>
</dbReference>
<comment type="pathway">
    <text evidence="1">Protein modification; protein lipoylation via exogenous pathway; protein N(6)-(lipoyl)lysine from lipoate: step 2/2.</text>
</comment>
<dbReference type="Pfam" id="PF10437">
    <property type="entry name" value="Lip_prot_lig_C"/>
    <property type="match status" value="1"/>
</dbReference>
<dbReference type="InterPro" id="IPR019491">
    <property type="entry name" value="Lipoate_protein_ligase_C"/>
</dbReference>
<gene>
    <name evidence="9" type="ORF">LFW2832_00080</name>
</gene>
<dbReference type="AlphaFoldDB" id="A0A5E4LRW7"/>
<evidence type="ECO:0000313" key="10">
    <source>
        <dbReference type="Proteomes" id="UP000789941"/>
    </source>
</evidence>
<comment type="pathway">
    <text evidence="2">Protein modification; protein lipoylation via exogenous pathway; protein N(6)-(lipoyl)lysine from lipoate: step 1/2.</text>
</comment>
<keyword evidence="4" id="KW-0436">Ligase</keyword>
<dbReference type="GO" id="GO:0005524">
    <property type="term" value="F:ATP binding"/>
    <property type="evidence" value="ECO:0007669"/>
    <property type="project" value="UniProtKB-KW"/>
</dbReference>
<dbReference type="GO" id="GO:0016979">
    <property type="term" value="F:lipoate-protein ligase activity"/>
    <property type="evidence" value="ECO:0007669"/>
    <property type="project" value="UniProtKB-EC"/>
</dbReference>
<dbReference type="UniPathway" id="UPA00537">
    <property type="reaction ID" value="UER00594"/>
</dbReference>
<evidence type="ECO:0000256" key="1">
    <source>
        <dbReference type="ARBA" id="ARBA00005085"/>
    </source>
</evidence>
<keyword evidence="5" id="KW-0547">Nucleotide-binding</keyword>
<dbReference type="SUPFAM" id="SSF82649">
    <property type="entry name" value="SufE/NifU"/>
    <property type="match status" value="1"/>
</dbReference>
<comment type="catalytic activity">
    <reaction evidence="7">
        <text>L-lysyl-[lipoyl-carrier protein] + (R)-lipoate + ATP = N(6)-[(R)-lipoyl]-L-lysyl-[lipoyl-carrier protein] + AMP + diphosphate + H(+)</text>
        <dbReference type="Rhea" id="RHEA:49288"/>
        <dbReference type="Rhea" id="RHEA-COMP:10500"/>
        <dbReference type="Rhea" id="RHEA-COMP:10502"/>
        <dbReference type="ChEBI" id="CHEBI:15378"/>
        <dbReference type="ChEBI" id="CHEBI:29969"/>
        <dbReference type="ChEBI" id="CHEBI:30616"/>
        <dbReference type="ChEBI" id="CHEBI:33019"/>
        <dbReference type="ChEBI" id="CHEBI:83088"/>
        <dbReference type="ChEBI" id="CHEBI:83099"/>
        <dbReference type="ChEBI" id="CHEBI:456215"/>
        <dbReference type="EC" id="6.3.1.20"/>
    </reaction>
</comment>
<name>A0A5E4LRW7_9ARCH</name>